<dbReference type="EMBL" id="FOHS01000002">
    <property type="protein sequence ID" value="SET57781.1"/>
    <property type="molecule type" value="Genomic_DNA"/>
</dbReference>
<keyword evidence="3" id="KW-1185">Reference proteome</keyword>
<feature type="domain" description="NADPH-dependent FMN reductase-like" evidence="1">
    <location>
        <begin position="2"/>
        <end position="139"/>
    </location>
</feature>
<evidence type="ECO:0000313" key="2">
    <source>
        <dbReference type="EMBL" id="SET57781.1"/>
    </source>
</evidence>
<dbReference type="OrthoDB" id="9812295at2"/>
<dbReference type="InterPro" id="IPR050712">
    <property type="entry name" value="NAD(P)H-dep_reductase"/>
</dbReference>
<dbReference type="Pfam" id="PF03358">
    <property type="entry name" value="FMN_red"/>
    <property type="match status" value="1"/>
</dbReference>
<proteinExistence type="predicted"/>
<sequence length="175" mass="18933">MITIVVGTNRPGSRARRVADLYARLLAEQNVEAQILDLLELPADFTASALYGNVGRHDGFNHLAAQATAAEKLVFIVPEYNCSFPGVLKAFIDGLPYPSGLGNKKAALVGLSSGAQGGILPLNHLTDVLMYLGTAVLPQRVRLPFIDKHLSADGELTDTFLQQLLQEQVAHLLRF</sequence>
<dbReference type="SUPFAM" id="SSF52218">
    <property type="entry name" value="Flavoproteins"/>
    <property type="match status" value="1"/>
</dbReference>
<dbReference type="GO" id="GO:0010181">
    <property type="term" value="F:FMN binding"/>
    <property type="evidence" value="ECO:0007669"/>
    <property type="project" value="TreeGrafter"/>
</dbReference>
<gene>
    <name evidence="2" type="ORF">SAMN04487998_2281</name>
</gene>
<dbReference type="InterPro" id="IPR005025">
    <property type="entry name" value="FMN_Rdtase-like_dom"/>
</dbReference>
<dbReference type="AlphaFoldDB" id="A0A1I0FJZ7"/>
<accession>A0A1I0FJZ7</accession>
<dbReference type="STRING" id="82805.SAMN04487998_2281"/>
<reference evidence="3" key="1">
    <citation type="submission" date="2016-10" db="EMBL/GenBank/DDBJ databases">
        <authorList>
            <person name="Varghese N."/>
            <person name="Submissions S."/>
        </authorList>
    </citation>
    <scope>NUCLEOTIDE SEQUENCE [LARGE SCALE GENOMIC DNA]</scope>
    <source>
        <strain evidence="3">DSM 15310</strain>
    </source>
</reference>
<dbReference type="PANTHER" id="PTHR30543:SF21">
    <property type="entry name" value="NAD(P)H-DEPENDENT FMN REDUCTASE LOT6"/>
    <property type="match status" value="1"/>
</dbReference>
<dbReference type="PANTHER" id="PTHR30543">
    <property type="entry name" value="CHROMATE REDUCTASE"/>
    <property type="match status" value="1"/>
</dbReference>
<evidence type="ECO:0000313" key="3">
    <source>
        <dbReference type="Proteomes" id="UP000198697"/>
    </source>
</evidence>
<organism evidence="2 3">
    <name type="scientific">Hymenobacter actinosclerus</name>
    <dbReference type="NCBI Taxonomy" id="82805"/>
    <lineage>
        <taxon>Bacteria</taxon>
        <taxon>Pseudomonadati</taxon>
        <taxon>Bacteroidota</taxon>
        <taxon>Cytophagia</taxon>
        <taxon>Cytophagales</taxon>
        <taxon>Hymenobacteraceae</taxon>
        <taxon>Hymenobacter</taxon>
    </lineage>
</organism>
<dbReference type="GO" id="GO:0016491">
    <property type="term" value="F:oxidoreductase activity"/>
    <property type="evidence" value="ECO:0007669"/>
    <property type="project" value="InterPro"/>
</dbReference>
<dbReference type="Proteomes" id="UP000198697">
    <property type="component" value="Unassembled WGS sequence"/>
</dbReference>
<protein>
    <submittedName>
        <fullName evidence="2">NAD(P)H-dependent FMN reductase</fullName>
    </submittedName>
</protein>
<evidence type="ECO:0000259" key="1">
    <source>
        <dbReference type="Pfam" id="PF03358"/>
    </source>
</evidence>
<dbReference type="InterPro" id="IPR029039">
    <property type="entry name" value="Flavoprotein-like_sf"/>
</dbReference>
<dbReference type="Gene3D" id="3.40.50.360">
    <property type="match status" value="1"/>
</dbReference>
<dbReference type="GO" id="GO:0005829">
    <property type="term" value="C:cytosol"/>
    <property type="evidence" value="ECO:0007669"/>
    <property type="project" value="TreeGrafter"/>
</dbReference>
<dbReference type="RefSeq" id="WP_092771451.1">
    <property type="nucleotide sequence ID" value="NZ_FOHS01000002.1"/>
</dbReference>
<name>A0A1I0FJZ7_9BACT</name>